<sequence length="395" mass="43858">MGSSPPDVTSAARSALSRLLDQLLDQSDGASGLPRCGGDEDVLRPGLSSLTPPQPDAKALVSALQQHFLLLSQRLHSAEVERRGLRLEVANQKRGRRQEREETCKAVPSTQFHSVCVELRQALSREQEAQTLIQEQSNQLHTLQLRVHTHTAEQTDTQHTLSQTTQSLSEARQEVSRKERSLRILGKHLSGVQRERKQLEERLQRVEDELTDAARRQGCLISNMAAAETSYKQLRERLVQSRRSLSAQPHPLPLPREHLELSGAESIMGAPEVAACQSLLSCVSQLFHTCSSRIHWLQQEVDAHRSHVTALRGELQDACLRDNLTYVPKADFPETFAFADVETPQPVLLSDSPKEPSVSLSTAPSQTNPAHPKTKEKKAVKKKRAGRRSTAGPGM</sequence>
<dbReference type="PANTHER" id="PTHR37476:SF1">
    <property type="entry name" value="COILED-COIL DOMAIN-CONTAINING PROTEIN 171"/>
    <property type="match status" value="1"/>
</dbReference>
<gene>
    <name evidence="3" type="primary">LOC115005591</name>
</gene>
<feature type="compositionally biased region" description="Basic residues" evidence="1">
    <location>
        <begin position="372"/>
        <end position="387"/>
    </location>
</feature>
<feature type="compositionally biased region" description="Low complexity" evidence="1">
    <location>
        <begin position="154"/>
        <end position="169"/>
    </location>
</feature>
<dbReference type="OrthoDB" id="8952074at2759"/>
<feature type="region of interest" description="Disordered" evidence="1">
    <location>
        <begin position="346"/>
        <end position="395"/>
    </location>
</feature>
<proteinExistence type="predicted"/>
<dbReference type="AlphaFoldDB" id="A0A6J2PDI4"/>
<name>A0A6J2PDI4_COTGO</name>
<dbReference type="RefSeq" id="XP_029283331.1">
    <property type="nucleotide sequence ID" value="XM_029427471.1"/>
</dbReference>
<evidence type="ECO:0000313" key="3">
    <source>
        <dbReference type="RefSeq" id="XP_029283331.1"/>
    </source>
</evidence>
<protein>
    <submittedName>
        <fullName evidence="3">Coiled-coil domain-containing protein 171-like</fullName>
    </submittedName>
</protein>
<dbReference type="PANTHER" id="PTHR37476">
    <property type="entry name" value="COILED-COIL DOMAIN-CONTAINING PROTEIN 171"/>
    <property type="match status" value="1"/>
</dbReference>
<reference evidence="3" key="1">
    <citation type="submission" date="2025-08" db="UniProtKB">
        <authorList>
            <consortium name="RefSeq"/>
        </authorList>
    </citation>
    <scope>IDENTIFICATION</scope>
</reference>
<dbReference type="KEGG" id="cgob:115005591"/>
<accession>A0A6J2PDI4</accession>
<dbReference type="GeneID" id="115005591"/>
<feature type="region of interest" description="Disordered" evidence="1">
    <location>
        <begin position="150"/>
        <end position="175"/>
    </location>
</feature>
<evidence type="ECO:0000313" key="2">
    <source>
        <dbReference type="Proteomes" id="UP000504630"/>
    </source>
</evidence>
<organism evidence="2 3">
    <name type="scientific">Cottoperca gobio</name>
    <name type="common">Frogmouth</name>
    <name type="synonym">Aphritis gobio</name>
    <dbReference type="NCBI Taxonomy" id="56716"/>
    <lineage>
        <taxon>Eukaryota</taxon>
        <taxon>Metazoa</taxon>
        <taxon>Chordata</taxon>
        <taxon>Craniata</taxon>
        <taxon>Vertebrata</taxon>
        <taxon>Euteleostomi</taxon>
        <taxon>Actinopterygii</taxon>
        <taxon>Neopterygii</taxon>
        <taxon>Teleostei</taxon>
        <taxon>Neoteleostei</taxon>
        <taxon>Acanthomorphata</taxon>
        <taxon>Eupercaria</taxon>
        <taxon>Perciformes</taxon>
        <taxon>Notothenioidei</taxon>
        <taxon>Bovichtidae</taxon>
        <taxon>Cottoperca</taxon>
    </lineage>
</organism>
<evidence type="ECO:0000256" key="1">
    <source>
        <dbReference type="SAM" id="MobiDB-lite"/>
    </source>
</evidence>
<keyword evidence="2" id="KW-1185">Reference proteome</keyword>
<feature type="compositionally biased region" description="Polar residues" evidence="1">
    <location>
        <begin position="358"/>
        <end position="369"/>
    </location>
</feature>
<dbReference type="Proteomes" id="UP000504630">
    <property type="component" value="Unplaced"/>
</dbReference>
<dbReference type="InParanoid" id="A0A6J2PDI4"/>